<evidence type="ECO:0000256" key="5">
    <source>
        <dbReference type="ARBA" id="ARBA00022679"/>
    </source>
</evidence>
<comment type="similarity">
    <text evidence="2">Belongs to the methyltransferase superfamily. HEN1 family.</text>
</comment>
<dbReference type="CDD" id="cd02440">
    <property type="entry name" value="AdoMet_MTases"/>
    <property type="match status" value="1"/>
</dbReference>
<dbReference type="EMBL" id="CP012670">
    <property type="protein sequence ID" value="AUX21928.1"/>
    <property type="molecule type" value="Genomic_DNA"/>
</dbReference>
<evidence type="ECO:0000256" key="10">
    <source>
        <dbReference type="ARBA" id="ARBA00023158"/>
    </source>
</evidence>
<keyword evidence="6" id="KW-0949">S-adenosyl-L-methionine</keyword>
<feature type="compositionally biased region" description="Basic and acidic residues" evidence="13">
    <location>
        <begin position="254"/>
        <end position="264"/>
    </location>
</feature>
<dbReference type="Proteomes" id="UP000295781">
    <property type="component" value="Chromosome"/>
</dbReference>
<sequence>MLLTLTTTHRPATELGYLLAKNPAHTQSFSLSFGAAHVFYPEATEERCTAALLLDVDPVALVRGRAPGEPGTLAQYVNDRPYVASSFLSVAIAQVFGSALGGKCRDRPELAEAPLPLSATLEALPCRGGEALLRRLFEPLGYDVAAERLPLDEAFPEWGQSAYLRVTLRRTCRLRELLTHLYVLVPVLDDKKHYYVGDAEVENLLAKGEGWLADHPERETIALRYLKHHRPLFRAALARLVADDDASPEESEDDKAAPEDRAEARMSLDEARRSAVVAALRRVGARSVLDLGCGEGKLLRRLLEERAIERVAGADVSLRSLEIARERLRLDDLPEKQRRRVQLFQASVTYRDARFSGYDAVTLVEVIEHVDPSRLGALTRNVFEHARPRVVLVTTPNAEYNVRFEGLPRGALRHGDHRFEWTRAELHAFCAKVAGAHGYAVEHLPIGPEDPALGAPTQMAVFTRAGAEASQAGVPS</sequence>
<dbReference type="OrthoDB" id="9795085at2"/>
<feature type="region of interest" description="Disordered" evidence="13">
    <location>
        <begin position="244"/>
        <end position="264"/>
    </location>
</feature>
<keyword evidence="4 15" id="KW-0489">Methyltransferase</keyword>
<organism evidence="15 16">
    <name type="scientific">Sorangium cellulosum</name>
    <name type="common">Polyangium cellulosum</name>
    <dbReference type="NCBI Taxonomy" id="56"/>
    <lineage>
        <taxon>Bacteria</taxon>
        <taxon>Pseudomonadati</taxon>
        <taxon>Myxococcota</taxon>
        <taxon>Polyangia</taxon>
        <taxon>Polyangiales</taxon>
        <taxon>Polyangiaceae</taxon>
        <taxon>Sorangium</taxon>
    </lineage>
</organism>
<evidence type="ECO:0000256" key="8">
    <source>
        <dbReference type="ARBA" id="ARBA00022842"/>
    </source>
</evidence>
<dbReference type="GO" id="GO:0003723">
    <property type="term" value="F:RNA binding"/>
    <property type="evidence" value="ECO:0007669"/>
    <property type="project" value="UniProtKB-KW"/>
</dbReference>
<keyword evidence="5 15" id="KW-0808">Transferase</keyword>
<evidence type="ECO:0000256" key="7">
    <source>
        <dbReference type="ARBA" id="ARBA00022723"/>
    </source>
</evidence>
<dbReference type="GO" id="GO:0001510">
    <property type="term" value="P:RNA methylation"/>
    <property type="evidence" value="ECO:0007669"/>
    <property type="project" value="InterPro"/>
</dbReference>
<dbReference type="InterPro" id="IPR029063">
    <property type="entry name" value="SAM-dependent_MTases_sf"/>
</dbReference>
<protein>
    <recommendedName>
        <fullName evidence="3">Small RNA 2'-O-methyltransferase</fullName>
        <ecNumber evidence="11">2.1.1.386</ecNumber>
    </recommendedName>
</protein>
<evidence type="ECO:0000256" key="9">
    <source>
        <dbReference type="ARBA" id="ARBA00022884"/>
    </source>
</evidence>
<gene>
    <name evidence="15" type="ORF">SOCEGT47_024260</name>
</gene>
<comment type="cofactor">
    <cofactor evidence="1">
        <name>Mg(2+)</name>
        <dbReference type="ChEBI" id="CHEBI:18420"/>
    </cofactor>
</comment>
<evidence type="ECO:0000313" key="15">
    <source>
        <dbReference type="EMBL" id="AUX21928.1"/>
    </source>
</evidence>
<keyword evidence="7" id="KW-0479">Metal-binding</keyword>
<evidence type="ECO:0000256" key="11">
    <source>
        <dbReference type="ARBA" id="ARBA00035025"/>
    </source>
</evidence>
<dbReference type="Gene3D" id="3.40.50.150">
    <property type="entry name" value="Vaccinia Virus protein VP39"/>
    <property type="match status" value="1"/>
</dbReference>
<dbReference type="Gene3D" id="3.30.1610.20">
    <property type="entry name" value="Hen1, N-terminal domain"/>
    <property type="match status" value="1"/>
</dbReference>
<evidence type="ECO:0000256" key="6">
    <source>
        <dbReference type="ARBA" id="ARBA00022691"/>
    </source>
</evidence>
<dbReference type="InterPro" id="IPR024026">
    <property type="entry name" value="3'-RNA_MeTfrase_Hen1_bac"/>
</dbReference>
<evidence type="ECO:0000256" key="4">
    <source>
        <dbReference type="ARBA" id="ARBA00022603"/>
    </source>
</evidence>
<dbReference type="NCBIfam" id="TIGR04074">
    <property type="entry name" value="bacter_Hen1"/>
    <property type="match status" value="1"/>
</dbReference>
<keyword evidence="10" id="KW-0943">RNA-mediated gene silencing</keyword>
<proteinExistence type="inferred from homology"/>
<dbReference type="GO" id="GO:0031047">
    <property type="term" value="P:regulatory ncRNA-mediated gene silencing"/>
    <property type="evidence" value="ECO:0007669"/>
    <property type="project" value="UniProtKB-KW"/>
</dbReference>
<feature type="compositionally biased region" description="Acidic residues" evidence="13">
    <location>
        <begin position="244"/>
        <end position="253"/>
    </location>
</feature>
<reference evidence="15 16" key="1">
    <citation type="submission" date="2015-09" db="EMBL/GenBank/DDBJ databases">
        <title>Sorangium comparison.</title>
        <authorList>
            <person name="Zaburannyi N."/>
            <person name="Bunk B."/>
            <person name="Overmann J."/>
            <person name="Mueller R."/>
        </authorList>
    </citation>
    <scope>NUCLEOTIDE SEQUENCE [LARGE SCALE GENOMIC DNA]</scope>
    <source>
        <strain evidence="15 16">So ceGT47</strain>
    </source>
</reference>
<dbReference type="RefSeq" id="WP_129347179.1">
    <property type="nucleotide sequence ID" value="NZ_CP012670.1"/>
</dbReference>
<evidence type="ECO:0000256" key="12">
    <source>
        <dbReference type="ARBA" id="ARBA00048418"/>
    </source>
</evidence>
<evidence type="ECO:0000259" key="14">
    <source>
        <dbReference type="Pfam" id="PF12623"/>
    </source>
</evidence>
<evidence type="ECO:0000313" key="16">
    <source>
        <dbReference type="Proteomes" id="UP000295781"/>
    </source>
</evidence>
<accession>A0A4P2PZ89</accession>
<dbReference type="Pfam" id="PF12623">
    <property type="entry name" value="Hen1_L"/>
    <property type="match status" value="1"/>
</dbReference>
<dbReference type="PANTHER" id="PTHR21404">
    <property type="entry name" value="HEN1"/>
    <property type="match status" value="1"/>
</dbReference>
<dbReference type="PANTHER" id="PTHR21404:SF3">
    <property type="entry name" value="SMALL RNA 2'-O-METHYLTRANSFERASE"/>
    <property type="match status" value="1"/>
</dbReference>
<evidence type="ECO:0000256" key="1">
    <source>
        <dbReference type="ARBA" id="ARBA00001946"/>
    </source>
</evidence>
<keyword evidence="9" id="KW-0694">RNA-binding</keyword>
<dbReference type="AlphaFoldDB" id="A0A4P2PZ89"/>
<evidence type="ECO:0000256" key="2">
    <source>
        <dbReference type="ARBA" id="ARBA00009026"/>
    </source>
</evidence>
<name>A0A4P2PZ89_SORCE</name>
<evidence type="ECO:0000256" key="3">
    <source>
        <dbReference type="ARBA" id="ARBA00021330"/>
    </source>
</evidence>
<dbReference type="GO" id="GO:0046872">
    <property type="term" value="F:metal ion binding"/>
    <property type="evidence" value="ECO:0007669"/>
    <property type="project" value="UniProtKB-KW"/>
</dbReference>
<keyword evidence="8" id="KW-0460">Magnesium</keyword>
<dbReference type="SUPFAM" id="SSF53335">
    <property type="entry name" value="S-adenosyl-L-methionine-dependent methyltransferases"/>
    <property type="match status" value="1"/>
</dbReference>
<dbReference type="InterPro" id="IPR026610">
    <property type="entry name" value="Hen1"/>
</dbReference>
<comment type="catalytic activity">
    <reaction evidence="12">
        <text>small RNA 3'-end nucleotide + S-adenosyl-L-methionine = small RNA 3'-end 2'-O-methylnucleotide + S-adenosyl-L-homocysteine + H(+)</text>
        <dbReference type="Rhea" id="RHEA:37887"/>
        <dbReference type="Rhea" id="RHEA-COMP:10415"/>
        <dbReference type="Rhea" id="RHEA-COMP:10416"/>
        <dbReference type="ChEBI" id="CHEBI:15378"/>
        <dbReference type="ChEBI" id="CHEBI:57856"/>
        <dbReference type="ChEBI" id="CHEBI:59789"/>
        <dbReference type="ChEBI" id="CHEBI:74896"/>
        <dbReference type="ChEBI" id="CHEBI:74898"/>
        <dbReference type="EC" id="2.1.1.386"/>
    </reaction>
</comment>
<dbReference type="InterPro" id="IPR038546">
    <property type="entry name" value="Hen1_N_sf"/>
</dbReference>
<dbReference type="InterPro" id="IPR024740">
    <property type="entry name" value="Hen1_N"/>
</dbReference>
<dbReference type="GO" id="GO:0090486">
    <property type="term" value="F:small RNA 2'-O-methyltransferase activity"/>
    <property type="evidence" value="ECO:0007669"/>
    <property type="project" value="UniProtKB-EC"/>
</dbReference>
<dbReference type="Pfam" id="PF13489">
    <property type="entry name" value="Methyltransf_23"/>
    <property type="match status" value="1"/>
</dbReference>
<evidence type="ECO:0000256" key="13">
    <source>
        <dbReference type="SAM" id="MobiDB-lite"/>
    </source>
</evidence>
<feature type="domain" description="Hen1 N-terminal" evidence="14">
    <location>
        <begin position="1"/>
        <end position="240"/>
    </location>
</feature>
<dbReference type="EC" id="2.1.1.386" evidence="11"/>